<gene>
    <name evidence="2" type="ORF">HJC23_001379</name>
</gene>
<feature type="transmembrane region" description="Helical" evidence="1">
    <location>
        <begin position="290"/>
        <end position="308"/>
    </location>
</feature>
<feature type="transmembrane region" description="Helical" evidence="1">
    <location>
        <begin position="227"/>
        <end position="248"/>
    </location>
</feature>
<evidence type="ECO:0000313" key="3">
    <source>
        <dbReference type="Proteomes" id="UP001516023"/>
    </source>
</evidence>
<protein>
    <recommendedName>
        <fullName evidence="4">Post-GPI attachment to proteins factor 3</fullName>
    </recommendedName>
</protein>
<keyword evidence="1" id="KW-0472">Membrane</keyword>
<keyword evidence="1" id="KW-0812">Transmembrane</keyword>
<name>A0ABD3P7Q8_9STRA</name>
<dbReference type="Proteomes" id="UP001516023">
    <property type="component" value="Unassembled WGS sequence"/>
</dbReference>
<evidence type="ECO:0000313" key="2">
    <source>
        <dbReference type="EMBL" id="KAL3784180.1"/>
    </source>
</evidence>
<keyword evidence="1" id="KW-1133">Transmembrane helix</keyword>
<organism evidence="2 3">
    <name type="scientific">Cyclotella cryptica</name>
    <dbReference type="NCBI Taxonomy" id="29204"/>
    <lineage>
        <taxon>Eukaryota</taxon>
        <taxon>Sar</taxon>
        <taxon>Stramenopiles</taxon>
        <taxon>Ochrophyta</taxon>
        <taxon>Bacillariophyta</taxon>
        <taxon>Coscinodiscophyceae</taxon>
        <taxon>Thalassiosirophycidae</taxon>
        <taxon>Stephanodiscales</taxon>
        <taxon>Stephanodiscaceae</taxon>
        <taxon>Cyclotella</taxon>
    </lineage>
</organism>
<reference evidence="2 3" key="1">
    <citation type="journal article" date="2020" name="G3 (Bethesda)">
        <title>Improved Reference Genome for Cyclotella cryptica CCMP332, a Model for Cell Wall Morphogenesis, Salinity Adaptation, and Lipid Production in Diatoms (Bacillariophyta).</title>
        <authorList>
            <person name="Roberts W.R."/>
            <person name="Downey K.M."/>
            <person name="Ruck E.C."/>
            <person name="Traller J.C."/>
            <person name="Alverson A.J."/>
        </authorList>
    </citation>
    <scope>NUCLEOTIDE SEQUENCE [LARGE SCALE GENOMIC DNA]</scope>
    <source>
        <strain evidence="2 3">CCMP332</strain>
    </source>
</reference>
<evidence type="ECO:0000256" key="1">
    <source>
        <dbReference type="SAM" id="Phobius"/>
    </source>
</evidence>
<accession>A0ABD3P7Q8</accession>
<feature type="transmembrane region" description="Helical" evidence="1">
    <location>
        <begin position="260"/>
        <end position="284"/>
    </location>
</feature>
<proteinExistence type="predicted"/>
<feature type="transmembrane region" description="Helical" evidence="1">
    <location>
        <begin position="351"/>
        <end position="371"/>
    </location>
</feature>
<feature type="transmembrane region" description="Helical" evidence="1">
    <location>
        <begin position="320"/>
        <end position="339"/>
    </location>
</feature>
<keyword evidence="3" id="KW-1185">Reference proteome</keyword>
<sequence>MTTRSGFNSTNLYRQKLAETLECEPKLWVRTLKGDGQQSPCLDSLGAMRRIHGTAGESIDSRFNGIPKSPPVNMIANNAHKLVHLDECLQQASLLSGIRCIASEWAFKSRTNFYIPPEAYAGYSYLGEVEFQHSQHVHHGALFVQAREPSSLHPHHPFQWTVHDNRGHHDLVSFDAPLHATISVRQNETLAFVPNASHQTHVTRTSNPITVPYMHPDLDMPVPPLQLPWYFGALCFSFSLGGVMALYWTPKWASRQTHWFPYRAFCWTLILLQGPCSFLADYVYMTHYSLWHMIDRFLACMLMLLELLKFVVMRPYTRPVVYTLYLLSVGFAIFCFMKSQESQRELNEDGFVFWHCGWHCYPLASILVCWLENCLMRYYGEYYSFDDRASGEEGRARCRRGEAGGLLLSTVVMDYFYRTEREQPMGKHTIAWKASKMHRR</sequence>
<dbReference type="AlphaFoldDB" id="A0ABD3P7Q8"/>
<comment type="caution">
    <text evidence="2">The sequence shown here is derived from an EMBL/GenBank/DDBJ whole genome shotgun (WGS) entry which is preliminary data.</text>
</comment>
<evidence type="ECO:0008006" key="4">
    <source>
        <dbReference type="Google" id="ProtNLM"/>
    </source>
</evidence>
<dbReference type="EMBL" id="JABMIG020000241">
    <property type="protein sequence ID" value="KAL3784180.1"/>
    <property type="molecule type" value="Genomic_DNA"/>
</dbReference>